<dbReference type="RefSeq" id="WP_344417146.1">
    <property type="nucleotide sequence ID" value="NZ_BAAAQK010000007.1"/>
</dbReference>
<dbReference type="Pfam" id="PF01551">
    <property type="entry name" value="Peptidase_M23"/>
    <property type="match status" value="1"/>
</dbReference>
<reference evidence="3 4" key="1">
    <citation type="journal article" date="2019" name="Int. J. Syst. Evol. Microbiol.">
        <title>The Global Catalogue of Microorganisms (GCM) 10K type strain sequencing project: providing services to taxonomists for standard genome sequencing and annotation.</title>
        <authorList>
            <consortium name="The Broad Institute Genomics Platform"/>
            <consortium name="The Broad Institute Genome Sequencing Center for Infectious Disease"/>
            <person name="Wu L."/>
            <person name="Ma J."/>
        </authorList>
    </citation>
    <scope>NUCLEOTIDE SEQUENCE [LARGE SCALE GENOMIC DNA]</scope>
    <source>
        <strain evidence="3 4">JCM 16009</strain>
    </source>
</reference>
<dbReference type="Proteomes" id="UP001500449">
    <property type="component" value="Unassembled WGS sequence"/>
</dbReference>
<protein>
    <recommendedName>
        <fullName evidence="2">M23ase beta-sheet core domain-containing protein</fullName>
    </recommendedName>
</protein>
<dbReference type="PANTHER" id="PTHR21666:SF270">
    <property type="entry name" value="MUREIN HYDROLASE ACTIVATOR ENVC"/>
    <property type="match status" value="1"/>
</dbReference>
<gene>
    <name evidence="3" type="ORF">GCM10009836_31410</name>
</gene>
<keyword evidence="1" id="KW-0732">Signal</keyword>
<dbReference type="SUPFAM" id="SSF51261">
    <property type="entry name" value="Duplicated hybrid motif"/>
    <property type="match status" value="1"/>
</dbReference>
<dbReference type="Gene3D" id="2.70.70.10">
    <property type="entry name" value="Glucose Permease (Domain IIA)"/>
    <property type="match status" value="1"/>
</dbReference>
<evidence type="ECO:0000259" key="2">
    <source>
        <dbReference type="Pfam" id="PF01551"/>
    </source>
</evidence>
<evidence type="ECO:0000313" key="3">
    <source>
        <dbReference type="EMBL" id="GAA1849371.1"/>
    </source>
</evidence>
<accession>A0ABN2N2U4</accession>
<feature type="domain" description="M23ase beta-sheet core" evidence="2">
    <location>
        <begin position="220"/>
        <end position="315"/>
    </location>
</feature>
<evidence type="ECO:0000256" key="1">
    <source>
        <dbReference type="SAM" id="SignalP"/>
    </source>
</evidence>
<dbReference type="EMBL" id="BAAAQK010000007">
    <property type="protein sequence ID" value="GAA1849371.1"/>
    <property type="molecule type" value="Genomic_DNA"/>
</dbReference>
<proteinExistence type="predicted"/>
<dbReference type="CDD" id="cd12797">
    <property type="entry name" value="M23_peptidase"/>
    <property type="match status" value="1"/>
</dbReference>
<dbReference type="InterPro" id="IPR016047">
    <property type="entry name" value="M23ase_b-sheet_dom"/>
</dbReference>
<organism evidence="3 4">
    <name type="scientific">Pseudonocardia ailaonensis</name>
    <dbReference type="NCBI Taxonomy" id="367279"/>
    <lineage>
        <taxon>Bacteria</taxon>
        <taxon>Bacillati</taxon>
        <taxon>Actinomycetota</taxon>
        <taxon>Actinomycetes</taxon>
        <taxon>Pseudonocardiales</taxon>
        <taxon>Pseudonocardiaceae</taxon>
        <taxon>Pseudonocardia</taxon>
    </lineage>
</organism>
<evidence type="ECO:0000313" key="4">
    <source>
        <dbReference type="Proteomes" id="UP001500449"/>
    </source>
</evidence>
<dbReference type="InterPro" id="IPR050570">
    <property type="entry name" value="Cell_wall_metabolism_enzyme"/>
</dbReference>
<dbReference type="PANTHER" id="PTHR21666">
    <property type="entry name" value="PEPTIDASE-RELATED"/>
    <property type="match status" value="1"/>
</dbReference>
<feature type="chain" id="PRO_5046530572" description="M23ase beta-sheet core domain-containing protein" evidence="1">
    <location>
        <begin position="27"/>
        <end position="327"/>
    </location>
</feature>
<comment type="caution">
    <text evidence="3">The sequence shown here is derived from an EMBL/GenBank/DDBJ whole genome shotgun (WGS) entry which is preliminary data.</text>
</comment>
<keyword evidence="4" id="KW-1185">Reference proteome</keyword>
<name>A0ABN2N2U4_9PSEU</name>
<feature type="signal peptide" evidence="1">
    <location>
        <begin position="1"/>
        <end position="26"/>
    </location>
</feature>
<dbReference type="InterPro" id="IPR011055">
    <property type="entry name" value="Dup_hybrid_motif"/>
</dbReference>
<sequence>MARHRSPRGRRAIVGSPLFAAPAAAAGTGGLRADPDPVLSFPSLPRLPSVGMLTELPLPARMAAVAVLGGAVAAAGQAAWSGALPAQSSNALHAGLVELTAGAAHVVADPADRAVADLGDRKVRVAVAPVAPAVSGAQIAVGAVPEVASVTKAADLHAAAAAAAEKAAADALAATRAAEAEAARKKEELARVGASASAAGGIQMLVGRVTSGFGARGGTSHMGLDIAAPIGTPIHVPLGGTVISSGPASGFGLWVRVQHDDGTITVYGHINRSLVSVGQRVQTGQVIAEVGNRGESTGPHLHIEVITPGGAKINPKPWLDQRGIGYT</sequence>